<reference evidence="2" key="1">
    <citation type="journal article" date="2011" name="PLoS Genet.">
        <title>Genomic analysis of the necrotrophic fungal pathogens Sclerotinia sclerotiorum and Botrytis cinerea.</title>
        <authorList>
            <person name="Amselem J."/>
            <person name="Cuomo C.A."/>
            <person name="van Kan J.A."/>
            <person name="Viaud M."/>
            <person name="Benito E.P."/>
            <person name="Couloux A."/>
            <person name="Coutinho P.M."/>
            <person name="de Vries R.P."/>
            <person name="Dyer P.S."/>
            <person name="Fillinger S."/>
            <person name="Fournier E."/>
            <person name="Gout L."/>
            <person name="Hahn M."/>
            <person name="Kohn L."/>
            <person name="Lapalu N."/>
            <person name="Plummer K.M."/>
            <person name="Pradier J.M."/>
            <person name="Quevillon E."/>
            <person name="Sharon A."/>
            <person name="Simon A."/>
            <person name="ten Have A."/>
            <person name="Tudzynski B."/>
            <person name="Tudzynski P."/>
            <person name="Wincker P."/>
            <person name="Andrew M."/>
            <person name="Anthouard V."/>
            <person name="Beever R.E."/>
            <person name="Beffa R."/>
            <person name="Benoit I."/>
            <person name="Bouzid O."/>
            <person name="Brault B."/>
            <person name="Chen Z."/>
            <person name="Choquer M."/>
            <person name="Collemare J."/>
            <person name="Cotton P."/>
            <person name="Danchin E.G."/>
            <person name="Da Silva C."/>
            <person name="Gautier A."/>
            <person name="Giraud C."/>
            <person name="Giraud T."/>
            <person name="Gonzalez C."/>
            <person name="Grossetete S."/>
            <person name="Guldener U."/>
            <person name="Henrissat B."/>
            <person name="Howlett B.J."/>
            <person name="Kodira C."/>
            <person name="Kretschmer M."/>
            <person name="Lappartient A."/>
            <person name="Leroch M."/>
            <person name="Levis C."/>
            <person name="Mauceli E."/>
            <person name="Neuveglise C."/>
            <person name="Oeser B."/>
            <person name="Pearson M."/>
            <person name="Poulain J."/>
            <person name="Poussereau N."/>
            <person name="Quesneville H."/>
            <person name="Rascle C."/>
            <person name="Schumacher J."/>
            <person name="Segurens B."/>
            <person name="Sexton A."/>
            <person name="Silva E."/>
            <person name="Sirven C."/>
            <person name="Soanes D.M."/>
            <person name="Talbot N.J."/>
            <person name="Templeton M."/>
            <person name="Yandava C."/>
            <person name="Yarden O."/>
            <person name="Zeng Q."/>
            <person name="Rollins J.A."/>
            <person name="Lebrun M.H."/>
            <person name="Dickman M."/>
        </authorList>
    </citation>
    <scope>NUCLEOTIDE SEQUENCE [LARGE SCALE GENOMIC DNA]</scope>
    <source>
        <strain evidence="2">T4</strain>
    </source>
</reference>
<proteinExistence type="predicted"/>
<accession>G2YJR6</accession>
<dbReference type="EMBL" id="FQ790338">
    <property type="protein sequence ID" value="CCD51862.1"/>
    <property type="molecule type" value="Genomic_DNA"/>
</dbReference>
<dbReference type="HOGENOM" id="CLU_3050092_0_0_1"/>
<protein>
    <submittedName>
        <fullName evidence="1">Uncharacterized protein</fullName>
    </submittedName>
</protein>
<name>G2YJR6_BOTF4</name>
<dbReference type="AlphaFoldDB" id="G2YJR6"/>
<evidence type="ECO:0000313" key="1">
    <source>
        <dbReference type="EMBL" id="CCD51862.1"/>
    </source>
</evidence>
<evidence type="ECO:0000313" key="2">
    <source>
        <dbReference type="Proteomes" id="UP000008177"/>
    </source>
</evidence>
<sequence>MAQMPCENLGTSISLNSLQLTNLSELQQQDLCPQYCILTFLNGLKLYFNGSEEP</sequence>
<dbReference type="InParanoid" id="G2YJR6"/>
<organism evidence="1 2">
    <name type="scientific">Botryotinia fuckeliana (strain T4)</name>
    <name type="common">Noble rot fungus</name>
    <name type="synonym">Botrytis cinerea</name>
    <dbReference type="NCBI Taxonomy" id="999810"/>
    <lineage>
        <taxon>Eukaryota</taxon>
        <taxon>Fungi</taxon>
        <taxon>Dikarya</taxon>
        <taxon>Ascomycota</taxon>
        <taxon>Pezizomycotina</taxon>
        <taxon>Leotiomycetes</taxon>
        <taxon>Helotiales</taxon>
        <taxon>Sclerotiniaceae</taxon>
        <taxon>Botrytis</taxon>
    </lineage>
</organism>
<dbReference type="Proteomes" id="UP000008177">
    <property type="component" value="Unplaced contigs"/>
</dbReference>
<gene>
    <name evidence="1" type="ORF">BofuT4_uP083860.1</name>
</gene>